<keyword evidence="4 6" id="KW-0472">Membrane</keyword>
<keyword evidence="2 6" id="KW-0812">Transmembrane</keyword>
<evidence type="ECO:0000259" key="7">
    <source>
        <dbReference type="PROSITE" id="PS51225"/>
    </source>
</evidence>
<dbReference type="PANTHER" id="PTHR28165">
    <property type="entry name" value="NON-CLASSICAL EXPORT PROTEIN 2-RELATED"/>
    <property type="match status" value="1"/>
</dbReference>
<evidence type="ECO:0000256" key="5">
    <source>
        <dbReference type="SAM" id="MobiDB-lite"/>
    </source>
</evidence>
<evidence type="ECO:0000313" key="9">
    <source>
        <dbReference type="Proteomes" id="UP000294530"/>
    </source>
</evidence>
<sequence length="184" mass="19984">MAISMSPTILLYVRLALRGLQFVCSLLAMALAAAGFYGGGATHSSTFVLLMGYTGMLYGLWYVVVVEVFHLANRPTLRMEQAVDALLVVMMLIAGITLAASDFTRNCGFGWRCNNLRAATAFDFIAMIFFFVSLCLTFVNVTESSHVPTNVQIEEPVPYHQNSTPISGGMSPIGHYSDVPASKV</sequence>
<proteinExistence type="predicted"/>
<feature type="region of interest" description="Disordered" evidence="5">
    <location>
        <begin position="165"/>
        <end position="184"/>
    </location>
</feature>
<dbReference type="AlphaFoldDB" id="A0A976NZE1"/>
<feature type="transmembrane region" description="Helical" evidence="6">
    <location>
        <begin position="116"/>
        <end position="139"/>
    </location>
</feature>
<keyword evidence="3 6" id="KW-1133">Transmembrane helix</keyword>
<reference evidence="8 9" key="1">
    <citation type="journal article" date="2021" name="Genome Biol.">
        <title>AFLAP: assembly-free linkage analysis pipeline using k-mers from genome sequencing data.</title>
        <authorList>
            <person name="Fletcher K."/>
            <person name="Zhang L."/>
            <person name="Gil J."/>
            <person name="Han R."/>
            <person name="Cavanaugh K."/>
            <person name="Michelmore R."/>
        </authorList>
    </citation>
    <scope>NUCLEOTIDE SEQUENCE [LARGE SCALE GENOMIC DNA]</scope>
    <source>
        <strain evidence="8 9">SF5</strain>
    </source>
</reference>
<dbReference type="PROSITE" id="PS51225">
    <property type="entry name" value="MARVEL"/>
    <property type="match status" value="1"/>
</dbReference>
<dbReference type="KEGG" id="blac:94350976"/>
<evidence type="ECO:0000256" key="2">
    <source>
        <dbReference type="ARBA" id="ARBA00022692"/>
    </source>
</evidence>
<feature type="transmembrane region" description="Helical" evidence="6">
    <location>
        <begin position="20"/>
        <end position="40"/>
    </location>
</feature>
<evidence type="ECO:0000313" key="8">
    <source>
        <dbReference type="EMBL" id="TDH73719.1"/>
    </source>
</evidence>
<dbReference type="InterPro" id="IPR052649">
    <property type="entry name" value="NCE102-like"/>
</dbReference>
<keyword evidence="9" id="KW-1185">Reference proteome</keyword>
<dbReference type="GeneID" id="94350976"/>
<evidence type="ECO:0000256" key="6">
    <source>
        <dbReference type="SAM" id="Phobius"/>
    </source>
</evidence>
<comment type="caution">
    <text evidence="8">The sequence shown here is derived from an EMBL/GenBank/DDBJ whole genome shotgun (WGS) entry which is preliminary data.</text>
</comment>
<evidence type="ECO:0000256" key="3">
    <source>
        <dbReference type="ARBA" id="ARBA00022989"/>
    </source>
</evidence>
<dbReference type="Pfam" id="PF01284">
    <property type="entry name" value="MARVEL"/>
    <property type="match status" value="1"/>
</dbReference>
<dbReference type="InterPro" id="IPR008253">
    <property type="entry name" value="Marvel"/>
</dbReference>
<comment type="subcellular location">
    <subcellularLocation>
        <location evidence="1">Membrane</location>
        <topology evidence="1">Multi-pass membrane protein</topology>
    </subcellularLocation>
</comment>
<organism evidence="8 9">
    <name type="scientific">Bremia lactucae</name>
    <name type="common">Lettuce downy mildew</name>
    <dbReference type="NCBI Taxonomy" id="4779"/>
    <lineage>
        <taxon>Eukaryota</taxon>
        <taxon>Sar</taxon>
        <taxon>Stramenopiles</taxon>
        <taxon>Oomycota</taxon>
        <taxon>Peronosporomycetes</taxon>
        <taxon>Peronosporales</taxon>
        <taxon>Peronosporaceae</taxon>
        <taxon>Bremia</taxon>
    </lineage>
</organism>
<accession>A0A976NZE1</accession>
<dbReference type="OrthoDB" id="162190at2759"/>
<gene>
    <name evidence="8" type="ORF">CCR75_007243</name>
</gene>
<dbReference type="RefSeq" id="XP_067823217.1">
    <property type="nucleotide sequence ID" value="XM_067965305.1"/>
</dbReference>
<name>A0A976NZE1_BRELC</name>
<feature type="transmembrane region" description="Helical" evidence="6">
    <location>
        <begin position="85"/>
        <end position="104"/>
    </location>
</feature>
<dbReference type="Proteomes" id="UP000294530">
    <property type="component" value="Unassembled WGS sequence"/>
</dbReference>
<protein>
    <recommendedName>
        <fullName evidence="7">MARVEL domain-containing protein</fullName>
    </recommendedName>
</protein>
<evidence type="ECO:0000256" key="1">
    <source>
        <dbReference type="ARBA" id="ARBA00004141"/>
    </source>
</evidence>
<feature type="transmembrane region" description="Helical" evidence="6">
    <location>
        <begin position="47"/>
        <end position="65"/>
    </location>
</feature>
<dbReference type="GO" id="GO:0016020">
    <property type="term" value="C:membrane"/>
    <property type="evidence" value="ECO:0007669"/>
    <property type="project" value="UniProtKB-SubCell"/>
</dbReference>
<dbReference type="PANTHER" id="PTHR28165:SF1">
    <property type="entry name" value="NON-CLASSICAL EXPORT PROTEIN 2-RELATED"/>
    <property type="match status" value="1"/>
</dbReference>
<feature type="domain" description="MARVEL" evidence="7">
    <location>
        <begin position="9"/>
        <end position="142"/>
    </location>
</feature>
<dbReference type="EMBL" id="SHOA02000009">
    <property type="protein sequence ID" value="TDH73719.1"/>
    <property type="molecule type" value="Genomic_DNA"/>
</dbReference>
<evidence type="ECO:0000256" key="4">
    <source>
        <dbReference type="ARBA" id="ARBA00023136"/>
    </source>
</evidence>